<feature type="non-terminal residue" evidence="1">
    <location>
        <position position="1343"/>
    </location>
</feature>
<evidence type="ECO:0000313" key="2">
    <source>
        <dbReference type="Proteomes" id="UP000805704"/>
    </source>
</evidence>
<name>A0ACB7EWX2_NIBAL</name>
<keyword evidence="2" id="KW-1185">Reference proteome</keyword>
<dbReference type="Proteomes" id="UP000805704">
    <property type="component" value="Chromosome 20"/>
</dbReference>
<organism evidence="1 2">
    <name type="scientific">Nibea albiflora</name>
    <name type="common">Yellow drum</name>
    <name type="synonym">Corvina albiflora</name>
    <dbReference type="NCBI Taxonomy" id="240163"/>
    <lineage>
        <taxon>Eukaryota</taxon>
        <taxon>Metazoa</taxon>
        <taxon>Chordata</taxon>
        <taxon>Craniata</taxon>
        <taxon>Vertebrata</taxon>
        <taxon>Euteleostomi</taxon>
        <taxon>Actinopterygii</taxon>
        <taxon>Neopterygii</taxon>
        <taxon>Teleostei</taxon>
        <taxon>Neoteleostei</taxon>
        <taxon>Acanthomorphata</taxon>
        <taxon>Eupercaria</taxon>
        <taxon>Sciaenidae</taxon>
        <taxon>Nibea</taxon>
    </lineage>
</organism>
<reference evidence="1" key="1">
    <citation type="submission" date="2020-04" db="EMBL/GenBank/DDBJ databases">
        <title>A chromosome-scale assembly and high-density genetic map of the yellow drum (Nibea albiflora) genome.</title>
        <authorList>
            <person name="Xu D."/>
            <person name="Zhang W."/>
            <person name="Chen R."/>
            <person name="Tan P."/>
            <person name="Wang L."/>
            <person name="Song H."/>
            <person name="Tian L."/>
            <person name="Zhu Q."/>
            <person name="Wang B."/>
        </authorList>
    </citation>
    <scope>NUCLEOTIDE SEQUENCE</scope>
    <source>
        <strain evidence="1">ZJHYS-2018</strain>
    </source>
</reference>
<dbReference type="EMBL" id="CM024808">
    <property type="protein sequence ID" value="KAG8006424.1"/>
    <property type="molecule type" value="Genomic_DNA"/>
</dbReference>
<protein>
    <submittedName>
        <fullName evidence="1">Transcription factor 20</fullName>
    </submittedName>
</protein>
<sequence>MQNFSNSPAPPSLPPGFSGRGGGGPPYPPQPADPQISPRMTDDYAGMQQQSLHRGHHHPSQASHMLAYSARNRAAVEPPPTQGNIHSGNANNPYRKDVMDYYFSMGGKDRHRRGGMAYGAGFGYPNIDGHIPHQYRHAGSGSAPSSALMSPYPVDYGSSAGSGGGAGAGAGAFSPSHQYNMSQNPAMQSVPGSQMQHRQHGQTFPAVHHGQQHRSYPHSGHRMTPQYPHYSPQGGASTGSSGMYSPPPQRYLDGAASTGFDPKVNSSPSVNSSSNSVSSSVAANNVGPIENVQQSYHASNYPGYSPQTHSLHKQATLQHRNSQHNLGVGYDNSLKMQHQGPSPGSVYAKHHQASNPSIPQAASQEIAKSPMHPNAQQAQINQNFSPISNPSPAASAVHSPSCSSSPSPLMGVSEAHGNPSGHGPSHPPTSNPRSNHGQGRLLQTMPQLSPTPNSNSSISSCGSSGSHKAHSMSAVGGSSLPPTSRNKMGLVPGIGSREEGSSVYSSPLDKMQDAGLNSLNALSSQVANLPNTVQHMLLTDTVLSQKKGKDGGQMQQAAHGVPPSQPRSRNASAASSTSTVKDGSAVGIGDGASLDAGADEDSSLMSVGGSSGTKVEREEQFSEGEHGRMRQMSGASSGSEPAGYHPPSQSQTQTGASNVKTVASDSQSKEPISSESKANEALVPSSSSSPSFGCQSSETGPTSHSTPPVSSPPSSTSSSVPPPQPNCDSEPGLTFNDHRGGHRKAAGIKNEVIKSESEGAVEKTEKGNSQMQRDGEVNTQNARSEGGSHTEKTKHPQDNCIEEKQSHSYLRESSSHNGEEGVDLSLYSSLHQKSNFGRPQNPPQSGPHKYGHPESTYGSDLSMKNRGRAGPAGVMESNSRYLGYQQSQTGYGPVHPKDASSVAETLVKRGQGAGAKGHEDNSQMQQFPSLLQEVLQGYNLDRRYGRPEQAFPAHLQVQQPFQTRHPYGMTESMRVQSGVTEASAHFAQMGGSGKPTHPNQRHGSEPDFTADPQSSVKSEASNAKMSQNAEKIEVGVSQSHLPQPIESQQPPPKHINLADYSLPQRKALSNVSAPSSAVQELLLQEPEPLTGGVGQTESQKSSGTILAPSGRRSVICDVSPNRRSTPERDRESDREREKSQSGASVIQQPFSSPAAANDLSKKDSGEKQVVKMEAAPKEAGLEAANLQTDHHGSGGANEPDMEYHPKSVHSSVVMNADPYRRGNVDITPLPSHPMSANPLASPSRHQAYLHGVDLSTGTGGSFPGYRYGDAREGNMVPRSNPHFPSHHPYHNLSPQTQSTNKLQMYPHPRGPPHLPHDMSDWVKAMNRPSKEMMMQPGSSPGRH</sequence>
<evidence type="ECO:0000313" key="1">
    <source>
        <dbReference type="EMBL" id="KAG8006424.1"/>
    </source>
</evidence>
<gene>
    <name evidence="1" type="primary">TCF20.2</name>
    <name evidence="1" type="ORF">GBF38_001004</name>
</gene>
<proteinExistence type="predicted"/>
<accession>A0ACB7EWX2</accession>
<comment type="caution">
    <text evidence="1">The sequence shown here is derived from an EMBL/GenBank/DDBJ whole genome shotgun (WGS) entry which is preliminary data.</text>
</comment>